<feature type="region of interest" description="Disordered" evidence="1">
    <location>
        <begin position="1"/>
        <end position="87"/>
    </location>
</feature>
<dbReference type="AlphaFoldDB" id="A0A428TVI6"/>
<proteinExistence type="predicted"/>
<gene>
    <name evidence="2" type="ORF">CEP52_005921</name>
</gene>
<keyword evidence="3" id="KW-1185">Reference proteome</keyword>
<comment type="caution">
    <text evidence="2">The sequence shown here is derived from an EMBL/GenBank/DDBJ whole genome shotgun (WGS) entry which is preliminary data.</text>
</comment>
<feature type="compositionally biased region" description="Low complexity" evidence="1">
    <location>
        <begin position="55"/>
        <end position="64"/>
    </location>
</feature>
<evidence type="ECO:0000313" key="2">
    <source>
        <dbReference type="EMBL" id="RSM06070.1"/>
    </source>
</evidence>
<sequence>MAQAYRRAQGGPEPAGTNTGVSAHDSDGKAKFNLDDQKGPRPQKALNRIDREEGSNSNPSTSSTHPRHQAQRTTSYSFNAASQGCIY</sequence>
<accession>A0A428TVI6</accession>
<reference evidence="2 3" key="1">
    <citation type="submission" date="2017-06" db="EMBL/GenBank/DDBJ databases">
        <title>Comparative genomic analysis of Ambrosia Fusariam Clade fungi.</title>
        <authorList>
            <person name="Stajich J.E."/>
            <person name="Carrillo J."/>
            <person name="Kijimoto T."/>
            <person name="Eskalen A."/>
            <person name="O'Donnell K."/>
            <person name="Kasson M."/>
        </authorList>
    </citation>
    <scope>NUCLEOTIDE SEQUENCE [LARGE SCALE GENOMIC DNA]</scope>
    <source>
        <strain evidence="2 3">NRRL62579</strain>
    </source>
</reference>
<dbReference type="EMBL" id="NKCK01000048">
    <property type="protein sequence ID" value="RSM06070.1"/>
    <property type="molecule type" value="Genomic_DNA"/>
</dbReference>
<feature type="compositionally biased region" description="Polar residues" evidence="1">
    <location>
        <begin position="71"/>
        <end position="87"/>
    </location>
</feature>
<evidence type="ECO:0000256" key="1">
    <source>
        <dbReference type="SAM" id="MobiDB-lite"/>
    </source>
</evidence>
<feature type="compositionally biased region" description="Basic and acidic residues" evidence="1">
    <location>
        <begin position="24"/>
        <end position="39"/>
    </location>
</feature>
<organism evidence="2 3">
    <name type="scientific">Fusarium oligoseptatum</name>
    <dbReference type="NCBI Taxonomy" id="2604345"/>
    <lineage>
        <taxon>Eukaryota</taxon>
        <taxon>Fungi</taxon>
        <taxon>Dikarya</taxon>
        <taxon>Ascomycota</taxon>
        <taxon>Pezizomycotina</taxon>
        <taxon>Sordariomycetes</taxon>
        <taxon>Hypocreomycetidae</taxon>
        <taxon>Hypocreales</taxon>
        <taxon>Nectriaceae</taxon>
        <taxon>Fusarium</taxon>
        <taxon>Fusarium solani species complex</taxon>
    </lineage>
</organism>
<name>A0A428TVI6_9HYPO</name>
<protein>
    <submittedName>
        <fullName evidence="2">Uncharacterized protein</fullName>
    </submittedName>
</protein>
<dbReference type="Proteomes" id="UP000287144">
    <property type="component" value="Unassembled WGS sequence"/>
</dbReference>
<evidence type="ECO:0000313" key="3">
    <source>
        <dbReference type="Proteomes" id="UP000287144"/>
    </source>
</evidence>